<dbReference type="eggNOG" id="COG1403">
    <property type="taxonomic scope" value="Bacteria"/>
</dbReference>
<accession>A0A074TII6</accession>
<keyword evidence="2" id="KW-1185">Reference proteome</keyword>
<organism evidence="1 2">
    <name type="scientific">Thioclava dalianensis</name>
    <dbReference type="NCBI Taxonomy" id="1185766"/>
    <lineage>
        <taxon>Bacteria</taxon>
        <taxon>Pseudomonadati</taxon>
        <taxon>Pseudomonadota</taxon>
        <taxon>Alphaproteobacteria</taxon>
        <taxon>Rhodobacterales</taxon>
        <taxon>Paracoccaceae</taxon>
        <taxon>Thioclava</taxon>
    </lineage>
</organism>
<dbReference type="AlphaFoldDB" id="A0A074TII6"/>
<evidence type="ECO:0000313" key="2">
    <source>
        <dbReference type="Proteomes" id="UP000027725"/>
    </source>
</evidence>
<dbReference type="OrthoDB" id="7066992at2"/>
<sequence length="151" mass="16847">MPIRPENRSRYPDDWNAISARVREEAGQRCEWCSVENGATILRGSDNQDGASLPAYRYADASAHDHSFHAQTGEPIPGADWDTFDPNARGPVKVILTVAHLDHQPENCARDNLRALCQACHNAYDAPMRARGIAERKRAKRAISDLFPKPN</sequence>
<evidence type="ECO:0000313" key="1">
    <source>
        <dbReference type="EMBL" id="KEP68803.1"/>
    </source>
</evidence>
<protein>
    <recommendedName>
        <fullName evidence="3">HNH endonuclease</fullName>
    </recommendedName>
</protein>
<dbReference type="EMBL" id="JHEH01000023">
    <property type="protein sequence ID" value="KEP68803.1"/>
    <property type="molecule type" value="Genomic_DNA"/>
</dbReference>
<proteinExistence type="predicted"/>
<comment type="caution">
    <text evidence="1">The sequence shown here is derived from an EMBL/GenBank/DDBJ whole genome shotgun (WGS) entry which is preliminary data.</text>
</comment>
<name>A0A074TII6_9RHOB</name>
<dbReference type="Proteomes" id="UP000027725">
    <property type="component" value="Unassembled WGS sequence"/>
</dbReference>
<evidence type="ECO:0008006" key="3">
    <source>
        <dbReference type="Google" id="ProtNLM"/>
    </source>
</evidence>
<dbReference type="STRING" id="1185766.SAMN05216224_10646"/>
<reference evidence="1 2" key="1">
    <citation type="submission" date="2014-03" db="EMBL/GenBank/DDBJ databases">
        <title>The draft genome sequence of Thioclava dalianensis DLFJ1-1.</title>
        <authorList>
            <person name="Lai Q."/>
            <person name="Shao Z."/>
        </authorList>
    </citation>
    <scope>NUCLEOTIDE SEQUENCE [LARGE SCALE GENOMIC DNA]</scope>
    <source>
        <strain evidence="1 2">DLFJ1-1</strain>
    </source>
</reference>
<gene>
    <name evidence="1" type="ORF">DL1_08715</name>
</gene>
<dbReference type="RefSeq" id="WP_143081711.1">
    <property type="nucleotide sequence ID" value="NZ_FOVB01000006.1"/>
</dbReference>